<evidence type="ECO:0000313" key="4">
    <source>
        <dbReference type="Proteomes" id="UP001499895"/>
    </source>
</evidence>
<feature type="chain" id="PRO_5047318567" evidence="2">
    <location>
        <begin position="25"/>
        <end position="440"/>
    </location>
</feature>
<dbReference type="EMBL" id="BAAAHB010000040">
    <property type="protein sequence ID" value="GAA0471880.1"/>
    <property type="molecule type" value="Genomic_DNA"/>
</dbReference>
<feature type="signal peptide" evidence="2">
    <location>
        <begin position="1"/>
        <end position="24"/>
    </location>
</feature>
<dbReference type="SUPFAM" id="SSF55486">
    <property type="entry name" value="Metalloproteases ('zincins'), catalytic domain"/>
    <property type="match status" value="1"/>
</dbReference>
<feature type="region of interest" description="Disordered" evidence="1">
    <location>
        <begin position="21"/>
        <end position="51"/>
    </location>
</feature>
<keyword evidence="3" id="KW-0645">Protease</keyword>
<keyword evidence="3" id="KW-0482">Metalloprotease</keyword>
<dbReference type="Proteomes" id="UP001499895">
    <property type="component" value="Unassembled WGS sequence"/>
</dbReference>
<gene>
    <name evidence="3" type="ORF">GCM10009544_37390</name>
</gene>
<dbReference type="PANTHER" id="PTHR41775:SF1">
    <property type="entry name" value="PEPTIDASE M6-LIKE DOMAIN-CONTAINING PROTEIN"/>
    <property type="match status" value="1"/>
</dbReference>
<proteinExistence type="predicted"/>
<evidence type="ECO:0000313" key="3">
    <source>
        <dbReference type="EMBL" id="GAA0471880.1"/>
    </source>
</evidence>
<dbReference type="RefSeq" id="WP_344092046.1">
    <property type="nucleotide sequence ID" value="NZ_BAAAHB010000040.1"/>
</dbReference>
<protein>
    <submittedName>
        <fullName evidence="3">M6 family metalloprotease domain-containing protein</fullName>
    </submittedName>
</protein>
<dbReference type="InterPro" id="IPR008757">
    <property type="entry name" value="Peptidase_M6-like_domain"/>
</dbReference>
<evidence type="ECO:0000256" key="2">
    <source>
        <dbReference type="SAM" id="SignalP"/>
    </source>
</evidence>
<keyword evidence="3" id="KW-0378">Hydrolase</keyword>
<organism evidence="3 4">
    <name type="scientific">Streptomyces stramineus</name>
    <dbReference type="NCBI Taxonomy" id="173861"/>
    <lineage>
        <taxon>Bacteria</taxon>
        <taxon>Bacillati</taxon>
        <taxon>Actinomycetota</taxon>
        <taxon>Actinomycetes</taxon>
        <taxon>Kitasatosporales</taxon>
        <taxon>Streptomycetaceae</taxon>
        <taxon>Streptomyces</taxon>
    </lineage>
</organism>
<dbReference type="GO" id="GO:0008237">
    <property type="term" value="F:metallopeptidase activity"/>
    <property type="evidence" value="ECO:0007669"/>
    <property type="project" value="UniProtKB-KW"/>
</dbReference>
<sequence>MKSLAIAVMVFTALTLTSPAPSRAGAGDAGSGGAAAEGETDGRPPSGPCALPGVTRQVSEAARTPPGFARSHGTVRAVTLFVDFPDVPAEGTPQERYAEFFPAVADFYRASSYGRLDYRSTPLPRWIRMARPYASYGIERGASFDAGGGNGYHALSREILAAADGEVDFRDYDLVNVLVTPNAGPPATEDVRSVTFAGAPTGLTTGDGVPFQNVSFIWSRQTGNSPYRVLNHENGHAFGLPDLYYTSGLTGRTRTPVGHWDPMDEDWGPSNDFLAWHKWKLGWLAPDQVHCLTGPGTRTLTLTPTSVAGGAKLAVVPLSRTRAVTLEARAPGPLDHTVCRPGVLVSTVATDVASGDGPVRTSDATPGSAGCYTTDPNVNARLSDAPYVAGQRCLAPGVSVKVLGQDADGRWRVSVTVRPRILGAGSPAAVSRRSSAGGPG</sequence>
<evidence type="ECO:0000256" key="1">
    <source>
        <dbReference type="SAM" id="MobiDB-lite"/>
    </source>
</evidence>
<comment type="caution">
    <text evidence="3">The sequence shown here is derived from an EMBL/GenBank/DDBJ whole genome shotgun (WGS) entry which is preliminary data.</text>
</comment>
<name>A0ABP3K6R1_9ACTN</name>
<accession>A0ABP3K6R1</accession>
<dbReference type="NCBIfam" id="TIGR03296">
    <property type="entry name" value="M6dom_TIGR03296"/>
    <property type="match status" value="1"/>
</dbReference>
<reference evidence="4" key="1">
    <citation type="journal article" date="2019" name="Int. J. Syst. Evol. Microbiol.">
        <title>The Global Catalogue of Microorganisms (GCM) 10K type strain sequencing project: providing services to taxonomists for standard genome sequencing and annotation.</title>
        <authorList>
            <consortium name="The Broad Institute Genomics Platform"/>
            <consortium name="The Broad Institute Genome Sequencing Center for Infectious Disease"/>
            <person name="Wu L."/>
            <person name="Ma J."/>
        </authorList>
    </citation>
    <scope>NUCLEOTIDE SEQUENCE [LARGE SCALE GENOMIC DNA]</scope>
    <source>
        <strain evidence="4">JCM 10649</strain>
    </source>
</reference>
<keyword evidence="4" id="KW-1185">Reference proteome</keyword>
<dbReference type="PANTHER" id="PTHR41775">
    <property type="entry name" value="SECRETED PROTEIN-RELATED"/>
    <property type="match status" value="1"/>
</dbReference>
<keyword evidence="2" id="KW-0732">Signal</keyword>